<dbReference type="AlphaFoldDB" id="A0A5M8QHS8"/>
<proteinExistence type="predicted"/>
<gene>
    <name evidence="2" type="ORF">ACD591_05440</name>
    <name evidence="1" type="ORF">FOE74_11495</name>
</gene>
<protein>
    <submittedName>
        <fullName evidence="1">Tetratricopeptide repeat protein</fullName>
    </submittedName>
</protein>
<reference evidence="1 3" key="2">
    <citation type="submission" date="2019-09" db="EMBL/GenBank/DDBJ databases">
        <title>A bacterium isolated from glacier soil.</title>
        <authorList>
            <person name="Liu Q."/>
        </authorList>
    </citation>
    <scope>NUCLEOTIDE SEQUENCE [LARGE SCALE GENOMIC DNA]</scope>
    <source>
        <strain evidence="1 3">MDT1-10-3</strain>
    </source>
</reference>
<dbReference type="Proteomes" id="UP001570846">
    <property type="component" value="Unassembled WGS sequence"/>
</dbReference>
<dbReference type="OrthoDB" id="1492850at2"/>
<dbReference type="Proteomes" id="UP000323866">
    <property type="component" value="Unassembled WGS sequence"/>
</dbReference>
<dbReference type="SUPFAM" id="SSF52540">
    <property type="entry name" value="P-loop containing nucleoside triphosphate hydrolases"/>
    <property type="match status" value="1"/>
</dbReference>
<sequence>MATVKTKPTGETTLVILLGASEYPKAINFNNGINAFMHASNSVRDYFMSHFNVPKENFLDFFDTPLSASDIHVEMARFLESGIDRLRASGSKAKDLIFYYIGHGDFVERGQEYYLAIKGTEGSNPGPTSIGIRSLAFTLKEFASHIRKTVILDCCFSGSAAKDFMGLAEKAATIQTLEVFKEVGTGEDVLEVVPEKGTALFCSSNHTKPALIAPDGSTTMFTDGLISALVSGKRCYPDYMSLRTLAELTEQYLVDKYGGAAPKPEVHSPDQRQGDIAKIPFFPNKASYGKKTLDERSPIIRIHSGEVPIPVNKFFGRHEEKALIKEFFRPYGSKIVTLTGCNGIGKTRLAIEIAKELADVDVRFIPLASVLNPKQVPTEIAPTVEFPEVKSPRHLINFLKKKSFLLVLDNFENLLDANDFIQELQANCENLKLLITSQCKLGIEQENVIKLFPLNFPKPADLTLPPEDLIANFCSISLFVERAQEFNSSFELTEANSREVAEICMRTKGLPLAIETISSHIDKVEPKVVLKRIKSSGFLNNSNTYLNIIELYKTIQETNSWNYSFLKDEERQVFRFLSVFEGGFTPIMAKCFFKKIKQSNFNSTNKSKINDLSDEDIDNAIESLVGKRLLKKGTQIQFDGQFRYSMLETIRSYALERLKINGEMYFIKEIHSRLFFDFAAEAETKLTSAERGPGRWLDKLNLEYENFRAVLEWCLENADMCQLGLGLAGNLFWFWNLRGHLSEGRKWLEALLDQTTGSDSSVSRAKALYGAGGLAFLQSDYTMALSKLNESIEIWGKYEKDFNAEAKVKDDARRGLGYCKIIVGVILLNQGNYKDAKWVLKESLRLFEELLDEWGKALSLNDLGRVLTAEKDYEKAEVFYNQSYDIWEKFGDRWGLPLTLNCLGVLSYKKQEFTEAIDFLNRALDLQRPTDKWGKALNYKELGAAFYHLANSKSKGNYQNAKNDYIKSIQYFDLSLVKHQELGRRQLVAECLEGLANIAFSLKEPRESVILFGASMQLREAAKATLPELEYEEDLKTLKLLESTLGHQAYQKSWEKGYQSATESIVEQAHRDALRWIDELQQSY</sequence>
<evidence type="ECO:0000313" key="1">
    <source>
        <dbReference type="EMBL" id="KAA6434788.1"/>
    </source>
</evidence>
<dbReference type="Pfam" id="PF13424">
    <property type="entry name" value="TPR_12"/>
    <property type="match status" value="1"/>
</dbReference>
<dbReference type="EMBL" id="VKKZ01000020">
    <property type="protein sequence ID" value="KAA6434788.1"/>
    <property type="molecule type" value="Genomic_DNA"/>
</dbReference>
<dbReference type="SMART" id="SM00028">
    <property type="entry name" value="TPR"/>
    <property type="match status" value="6"/>
</dbReference>
<dbReference type="InterPro" id="IPR019734">
    <property type="entry name" value="TPR_rpt"/>
</dbReference>
<dbReference type="Gene3D" id="3.40.50.1460">
    <property type="match status" value="1"/>
</dbReference>
<accession>A0A5M8QHS8</accession>
<reference evidence="2 4" key="3">
    <citation type="submission" date="2024-08" db="EMBL/GenBank/DDBJ databases">
        <authorList>
            <person name="Wei W."/>
        </authorList>
    </citation>
    <scope>NUCLEOTIDE SEQUENCE [LARGE SCALE GENOMIC DNA]</scope>
    <source>
        <strain evidence="2 4">XU2</strain>
    </source>
</reference>
<dbReference type="InterPro" id="IPR027417">
    <property type="entry name" value="P-loop_NTPase"/>
</dbReference>
<dbReference type="PANTHER" id="PTHR47691:SF3">
    <property type="entry name" value="HTH-TYPE TRANSCRIPTIONAL REGULATOR RV0890C-RELATED"/>
    <property type="match status" value="1"/>
</dbReference>
<dbReference type="Gene3D" id="1.25.40.10">
    <property type="entry name" value="Tetratricopeptide repeat domain"/>
    <property type="match status" value="2"/>
</dbReference>
<name>A0A5M8QHS8_9BACT</name>
<dbReference type="InterPro" id="IPR011990">
    <property type="entry name" value="TPR-like_helical_dom_sf"/>
</dbReference>
<evidence type="ECO:0000313" key="2">
    <source>
        <dbReference type="EMBL" id="MFA1770726.1"/>
    </source>
</evidence>
<evidence type="ECO:0000313" key="4">
    <source>
        <dbReference type="Proteomes" id="UP001570846"/>
    </source>
</evidence>
<dbReference type="RefSeq" id="WP_149098730.1">
    <property type="nucleotide sequence ID" value="NZ_BMMG01000003.1"/>
</dbReference>
<evidence type="ECO:0000313" key="3">
    <source>
        <dbReference type="Proteomes" id="UP000323866"/>
    </source>
</evidence>
<dbReference type="PANTHER" id="PTHR47691">
    <property type="entry name" value="REGULATOR-RELATED"/>
    <property type="match status" value="1"/>
</dbReference>
<dbReference type="PRINTS" id="PR00364">
    <property type="entry name" value="DISEASERSIST"/>
</dbReference>
<keyword evidence="4" id="KW-1185">Reference proteome</keyword>
<reference evidence="1 3" key="1">
    <citation type="submission" date="2019-07" db="EMBL/GenBank/DDBJ databases">
        <authorList>
            <person name="Qu J.-H."/>
        </authorList>
    </citation>
    <scope>NUCLEOTIDE SEQUENCE [LARGE SCALE GENOMIC DNA]</scope>
    <source>
        <strain evidence="1 3">MDT1-10-3</strain>
    </source>
</reference>
<dbReference type="SUPFAM" id="SSF48452">
    <property type="entry name" value="TPR-like"/>
    <property type="match status" value="1"/>
</dbReference>
<organism evidence="1 3">
    <name type="scientific">Rufibacter glacialis</name>
    <dbReference type="NCBI Taxonomy" id="1259555"/>
    <lineage>
        <taxon>Bacteria</taxon>
        <taxon>Pseudomonadati</taxon>
        <taxon>Bacteroidota</taxon>
        <taxon>Cytophagia</taxon>
        <taxon>Cytophagales</taxon>
        <taxon>Hymenobacteraceae</taxon>
        <taxon>Rufibacter</taxon>
    </lineage>
</organism>
<dbReference type="Gene3D" id="3.40.50.300">
    <property type="entry name" value="P-loop containing nucleotide triphosphate hydrolases"/>
    <property type="match status" value="1"/>
</dbReference>
<dbReference type="EMBL" id="JBGOGF010000002">
    <property type="protein sequence ID" value="MFA1770726.1"/>
    <property type="molecule type" value="Genomic_DNA"/>
</dbReference>
<comment type="caution">
    <text evidence="1">The sequence shown here is derived from an EMBL/GenBank/DDBJ whole genome shotgun (WGS) entry which is preliminary data.</text>
</comment>
<dbReference type="GO" id="GO:0043531">
    <property type="term" value="F:ADP binding"/>
    <property type="evidence" value="ECO:0007669"/>
    <property type="project" value="InterPro"/>
</dbReference>